<reference evidence="1" key="1">
    <citation type="submission" date="2019-11" db="EMBL/GenBank/DDBJ databases">
        <title>Description of new Acetobacter species.</title>
        <authorList>
            <person name="Cleenwerck I."/>
            <person name="Sombolestani A.S."/>
        </authorList>
    </citation>
    <scope>NUCLEOTIDE SEQUENCE</scope>
    <source>
        <strain evidence="1">LMG 1626</strain>
    </source>
</reference>
<dbReference type="RefSeq" id="WP_166318729.1">
    <property type="nucleotide sequence ID" value="NZ_WOTH01000058.1"/>
</dbReference>
<comment type="caution">
    <text evidence="1">The sequence shown here is derived from an EMBL/GenBank/DDBJ whole genome shotgun (WGS) entry which is preliminary data.</text>
</comment>
<evidence type="ECO:0000313" key="2">
    <source>
        <dbReference type="Proteomes" id="UP000597459"/>
    </source>
</evidence>
<dbReference type="AlphaFoldDB" id="A0A967EED9"/>
<organism evidence="1 2">
    <name type="scientific">Acetobacter estunensis</name>
    <dbReference type="NCBI Taxonomy" id="104097"/>
    <lineage>
        <taxon>Bacteria</taxon>
        <taxon>Pseudomonadati</taxon>
        <taxon>Pseudomonadota</taxon>
        <taxon>Alphaproteobacteria</taxon>
        <taxon>Acetobacterales</taxon>
        <taxon>Acetobacteraceae</taxon>
        <taxon>Acetobacter</taxon>
    </lineage>
</organism>
<gene>
    <name evidence="1" type="ORF">GOB87_15120</name>
</gene>
<name>A0A967EED9_9PROT</name>
<dbReference type="InterPro" id="IPR021874">
    <property type="entry name" value="Phage_Mu_Gp27"/>
</dbReference>
<accession>A0A967EED9</accession>
<keyword evidence="2" id="KW-1185">Reference proteome</keyword>
<protein>
    <submittedName>
        <fullName evidence="1">DUF3486 family protein</fullName>
    </submittedName>
</protein>
<dbReference type="Proteomes" id="UP000597459">
    <property type="component" value="Unassembled WGS sequence"/>
</dbReference>
<sequence length="184" mass="20303">MAHRPSSIEQLPAEIRDEIGRLRGNGHSIDEILAALRELDVAHISRSALGRHVKRMDEVGRRLRHSRTVAEALVRQLGDEPASRSAQLNIELLHTAILDLFLSADDDEVDDKGKAALRGNPSGIMQLAKALEALSSSTAADQEARRKLEADIEKKMRERVERNAVAEGKKRGLGFVGIHMRLGL</sequence>
<dbReference type="EMBL" id="WOTH01000058">
    <property type="protein sequence ID" value="NHO55251.1"/>
    <property type="molecule type" value="Genomic_DNA"/>
</dbReference>
<proteinExistence type="predicted"/>
<evidence type="ECO:0000313" key="1">
    <source>
        <dbReference type="EMBL" id="NHO55251.1"/>
    </source>
</evidence>
<dbReference type="Pfam" id="PF11985">
    <property type="entry name" value="Phage_Mu_Gp27"/>
    <property type="match status" value="1"/>
</dbReference>